<name>A0A7J6WN42_THATH</name>
<proteinExistence type="predicted"/>
<reference evidence="2 3" key="1">
    <citation type="submission" date="2020-06" db="EMBL/GenBank/DDBJ databases">
        <title>Transcriptomic and genomic resources for Thalictrum thalictroides and T. hernandezii: Facilitating candidate gene discovery in an emerging model plant lineage.</title>
        <authorList>
            <person name="Arias T."/>
            <person name="Riano-Pachon D.M."/>
            <person name="Di Stilio V.S."/>
        </authorList>
    </citation>
    <scope>NUCLEOTIDE SEQUENCE [LARGE SCALE GENOMIC DNA]</scope>
    <source>
        <strain evidence="3">cv. WT478/WT964</strain>
        <tissue evidence="2">Leaves</tissue>
    </source>
</reference>
<accession>A0A7J6WN42</accession>
<dbReference type="InterPro" id="IPR035927">
    <property type="entry name" value="DUSP-like_sf"/>
</dbReference>
<dbReference type="GO" id="GO:0004843">
    <property type="term" value="F:cysteine-type deubiquitinase activity"/>
    <property type="evidence" value="ECO:0007669"/>
    <property type="project" value="InterPro"/>
</dbReference>
<sequence>MGNFCQSRLLVAKRALVPESLWLFLVDTANTVKPDEPMSCSVFPSYSDTCAICSVELTQVACLEDNLRAQKLKQRNNHEKLYLEKKIPLSPGCRYYILPSSWLAKWRSYIAASGKNISSSAEPDSLDNVIDLLKCDKHSRLLERPPDLICKRGAIFQKTSHTDGFTIITESDWKFFCEDWEWDEAHLGSSKDELNDELESRGPIIKTVPEVCEECVGEKESHKLVQRLQYSNEDICVYFVRGKEVPKSILEASQAISESDRHISKRSKKHRVAIL</sequence>
<dbReference type="Gene3D" id="3.30.2230.10">
    <property type="entry name" value="DUSP-like"/>
    <property type="match status" value="1"/>
</dbReference>
<keyword evidence="3" id="KW-1185">Reference proteome</keyword>
<dbReference type="InterPro" id="IPR006615">
    <property type="entry name" value="Pept_C19_DUSP"/>
</dbReference>
<dbReference type="PROSITE" id="PS51283">
    <property type="entry name" value="DUSP"/>
    <property type="match status" value="1"/>
</dbReference>
<evidence type="ECO:0000313" key="3">
    <source>
        <dbReference type="Proteomes" id="UP000554482"/>
    </source>
</evidence>
<keyword evidence="2" id="KW-0378">Hydrolase</keyword>
<comment type="caution">
    <text evidence="2">The sequence shown here is derived from an EMBL/GenBank/DDBJ whole genome shotgun (WGS) entry which is preliminary data.</text>
</comment>
<organism evidence="2 3">
    <name type="scientific">Thalictrum thalictroides</name>
    <name type="common">Rue-anemone</name>
    <name type="synonym">Anemone thalictroides</name>
    <dbReference type="NCBI Taxonomy" id="46969"/>
    <lineage>
        <taxon>Eukaryota</taxon>
        <taxon>Viridiplantae</taxon>
        <taxon>Streptophyta</taxon>
        <taxon>Embryophyta</taxon>
        <taxon>Tracheophyta</taxon>
        <taxon>Spermatophyta</taxon>
        <taxon>Magnoliopsida</taxon>
        <taxon>Ranunculales</taxon>
        <taxon>Ranunculaceae</taxon>
        <taxon>Thalictroideae</taxon>
        <taxon>Thalictrum</taxon>
    </lineage>
</organism>
<dbReference type="Proteomes" id="UP000554482">
    <property type="component" value="Unassembled WGS sequence"/>
</dbReference>
<dbReference type="AlphaFoldDB" id="A0A7J6WN42"/>
<dbReference type="EMBL" id="JABWDY010013330">
    <property type="protein sequence ID" value="KAF5198368.1"/>
    <property type="molecule type" value="Genomic_DNA"/>
</dbReference>
<feature type="domain" description="DUSP" evidence="1">
    <location>
        <begin position="69"/>
        <end position="194"/>
    </location>
</feature>
<evidence type="ECO:0000313" key="2">
    <source>
        <dbReference type="EMBL" id="KAF5198368.1"/>
    </source>
</evidence>
<evidence type="ECO:0000259" key="1">
    <source>
        <dbReference type="PROSITE" id="PS51283"/>
    </source>
</evidence>
<gene>
    <name evidence="2" type="ORF">FRX31_012046</name>
</gene>
<protein>
    <submittedName>
        <fullName evidence="2">Ubiquitin carboxyl-terminal hydrolase</fullName>
    </submittedName>
</protein>
<dbReference type="SUPFAM" id="SSF143791">
    <property type="entry name" value="DUSP-like"/>
    <property type="match status" value="1"/>
</dbReference>
<dbReference type="OrthoDB" id="289038at2759"/>